<gene>
    <name evidence="1" type="ORF">PXEA_LOCUS8371</name>
</gene>
<proteinExistence type="predicted"/>
<dbReference type="Proteomes" id="UP000784294">
    <property type="component" value="Unassembled WGS sequence"/>
</dbReference>
<evidence type="ECO:0000313" key="1">
    <source>
        <dbReference type="EMBL" id="VEL14931.1"/>
    </source>
</evidence>
<sequence length="107" mass="12220">MLQLPRRLSYTHRNRLFCQFSSPILHSRTVCILALGYRPLASSRPIVPEKLVVTVAPALATQRTICSSRTPTCLHCPICHVRRLARDVCLLHENAFWKVLLIFKVKA</sequence>
<reference evidence="1" key="1">
    <citation type="submission" date="2018-11" db="EMBL/GenBank/DDBJ databases">
        <authorList>
            <consortium name="Pathogen Informatics"/>
        </authorList>
    </citation>
    <scope>NUCLEOTIDE SEQUENCE</scope>
</reference>
<organism evidence="1 2">
    <name type="scientific">Protopolystoma xenopodis</name>
    <dbReference type="NCBI Taxonomy" id="117903"/>
    <lineage>
        <taxon>Eukaryota</taxon>
        <taxon>Metazoa</taxon>
        <taxon>Spiralia</taxon>
        <taxon>Lophotrochozoa</taxon>
        <taxon>Platyhelminthes</taxon>
        <taxon>Monogenea</taxon>
        <taxon>Polyopisthocotylea</taxon>
        <taxon>Polystomatidea</taxon>
        <taxon>Polystomatidae</taxon>
        <taxon>Protopolystoma</taxon>
    </lineage>
</organism>
<dbReference type="EMBL" id="CAAALY010022824">
    <property type="protein sequence ID" value="VEL14931.1"/>
    <property type="molecule type" value="Genomic_DNA"/>
</dbReference>
<dbReference type="AlphaFoldDB" id="A0A3S5CK45"/>
<evidence type="ECO:0000313" key="2">
    <source>
        <dbReference type="Proteomes" id="UP000784294"/>
    </source>
</evidence>
<name>A0A3S5CK45_9PLAT</name>
<comment type="caution">
    <text evidence="1">The sequence shown here is derived from an EMBL/GenBank/DDBJ whole genome shotgun (WGS) entry which is preliminary data.</text>
</comment>
<accession>A0A3S5CK45</accession>
<keyword evidence="2" id="KW-1185">Reference proteome</keyword>
<protein>
    <submittedName>
        <fullName evidence="1">Uncharacterized protein</fullName>
    </submittedName>
</protein>